<sequence>MSIVKQCENIRFGFHCSEVYNCCSCGDNDCGCRYCHDCNACDTCKENEE</sequence>
<evidence type="ECO:0000313" key="2">
    <source>
        <dbReference type="Proteomes" id="UP001305174"/>
    </source>
</evidence>
<dbReference type="Proteomes" id="UP001305174">
    <property type="component" value="Segment"/>
</dbReference>
<evidence type="ECO:0000313" key="1">
    <source>
        <dbReference type="EMBL" id="WOZ57583.1"/>
    </source>
</evidence>
<dbReference type="EMBL" id="OR575930">
    <property type="protein sequence ID" value="WOZ57583.1"/>
    <property type="molecule type" value="Genomic_DNA"/>
</dbReference>
<keyword evidence="2" id="KW-1185">Reference proteome</keyword>
<accession>A0AAX4G7Z0</accession>
<name>A0AAX4G7Z0_9CAUD</name>
<organism evidence="1 2">
    <name type="scientific">Pseudomonas phage vB_PseuGesM_254</name>
    <dbReference type="NCBI Taxonomy" id="3092638"/>
    <lineage>
        <taxon>Viruses</taxon>
        <taxon>Duplodnaviria</taxon>
        <taxon>Heunggongvirae</taxon>
        <taxon>Uroviricota</taxon>
        <taxon>Caudoviricetes</taxon>
        <taxon>Vandenendeviridae</taxon>
        <taxon>Chemalvirus</taxon>
        <taxon>Chemalvirus PseuGes254</taxon>
    </lineage>
</organism>
<reference evidence="2" key="1">
    <citation type="submission" date="2024-05" db="EMBL/GenBank/DDBJ databases">
        <authorList>
            <person name="Tikunov A.Y."/>
            <person name="Morozova V.V."/>
            <person name="Kozlova Y.N."/>
            <person name="Tikunova N.V."/>
            <person name="Babkin I.V."/>
        </authorList>
    </citation>
    <scope>NUCLEOTIDE SEQUENCE [LARGE SCALE GENOMIC DNA]</scope>
</reference>
<protein>
    <recommendedName>
        <fullName evidence="3">Metallothionein</fullName>
    </recommendedName>
</protein>
<proteinExistence type="predicted"/>
<evidence type="ECO:0008006" key="3">
    <source>
        <dbReference type="Google" id="ProtNLM"/>
    </source>
</evidence>